<dbReference type="Proteomes" id="UP000070260">
    <property type="component" value="Plasmid pJFP838A"/>
</dbReference>
<dbReference type="PATRIC" id="fig|1502.177.peg.3275"/>
<reference evidence="1 2" key="1">
    <citation type="journal article" date="2016" name="PLoS ONE">
        <title>Plasmid Characterization and Chromosome Analysis of Two netF+ Clostridium perfringens Isolates Associated with Foal and Canine Necrotizing Enteritis.</title>
        <authorList>
            <person name="Mehdizadeh Gohari I."/>
            <person name="Kropinski A.M."/>
            <person name="Weese S.J."/>
            <person name="Parreira V.R."/>
            <person name="Whitehead A.E."/>
            <person name="Boerlin P."/>
            <person name="Prescott J.F."/>
        </authorList>
    </citation>
    <scope>NUCLEOTIDE SEQUENCE [LARGE SCALE GENOMIC DNA]</scope>
    <source>
        <strain evidence="1 2">JP838</strain>
        <plasmid evidence="2">Plasmid pJFP838A</plasmid>
    </source>
</reference>
<keyword evidence="1" id="KW-0614">Plasmid</keyword>
<organism evidence="1 2">
    <name type="scientific">Clostridium perfringens</name>
    <dbReference type="NCBI Taxonomy" id="1502"/>
    <lineage>
        <taxon>Bacteria</taxon>
        <taxon>Bacillati</taxon>
        <taxon>Bacillota</taxon>
        <taxon>Clostridia</taxon>
        <taxon>Eubacteriales</taxon>
        <taxon>Clostridiaceae</taxon>
        <taxon>Clostridium</taxon>
    </lineage>
</organism>
<dbReference type="Gene3D" id="3.40.50.450">
    <property type="match status" value="1"/>
</dbReference>
<geneLocation type="plasmid" evidence="1 2">
    <name>pJFP838A</name>
</geneLocation>
<dbReference type="PANTHER" id="PTHR38440:SF1">
    <property type="entry name" value="UPF0398 PROTEIN SPR0331"/>
    <property type="match status" value="1"/>
</dbReference>
<evidence type="ECO:0000313" key="2">
    <source>
        <dbReference type="Proteomes" id="UP000070260"/>
    </source>
</evidence>
<dbReference type="AlphaFoldDB" id="A0A140GR26"/>
<dbReference type="EMBL" id="CP013615">
    <property type="protein sequence ID" value="AMN30985.1"/>
    <property type="molecule type" value="Genomic_DNA"/>
</dbReference>
<name>A0A140GR26_CLOPF</name>
<sequence>MSSCSFTGHRCDLLYGWNIDIKEYKILAQIIAKHCRELIKKKNVSKFYTGGALGFDTVAFWTINYLKKEFPNIKNVLCIPFEGYNKNWYNKADIERFHRMLSVADEIIYVNKMPGYETVIVDSENVTKEEANVMLERRNHFMIDESYHLISCWNGIKKRGTFKTIKYAENKKKKIININPKEVYAYI</sequence>
<dbReference type="SUPFAM" id="SSF102405">
    <property type="entry name" value="MCP/YpsA-like"/>
    <property type="match status" value="1"/>
</dbReference>
<dbReference type="RefSeq" id="WP_061429593.1">
    <property type="nucleotide sequence ID" value="NZ_CATNZX010000001.1"/>
</dbReference>
<proteinExistence type="predicted"/>
<dbReference type="Pfam" id="PF06908">
    <property type="entry name" value="YpsA"/>
    <property type="match status" value="1"/>
</dbReference>
<dbReference type="InterPro" id="IPR010697">
    <property type="entry name" value="YspA"/>
</dbReference>
<dbReference type="OrthoDB" id="1795759at2"/>
<accession>A0A140GR26</accession>
<evidence type="ECO:0000313" key="1">
    <source>
        <dbReference type="EMBL" id="AMN30985.1"/>
    </source>
</evidence>
<dbReference type="PANTHER" id="PTHR38440">
    <property type="entry name" value="UPF0398 PROTEIN YPSA"/>
    <property type="match status" value="1"/>
</dbReference>
<gene>
    <name evidence="1" type="ORF">JFP838_pA0069</name>
</gene>
<evidence type="ECO:0008006" key="3">
    <source>
        <dbReference type="Google" id="ProtNLM"/>
    </source>
</evidence>
<protein>
    <recommendedName>
        <fullName evidence="3">DUF1273 family protein</fullName>
    </recommendedName>
</protein>